<feature type="non-terminal residue" evidence="2">
    <location>
        <position position="1"/>
    </location>
</feature>
<keyword evidence="1" id="KW-0472">Membrane</keyword>
<name>A0A0K2TXS3_LEPSM</name>
<protein>
    <submittedName>
        <fullName evidence="2">Uncharacterized protein</fullName>
    </submittedName>
</protein>
<keyword evidence="1" id="KW-0812">Transmembrane</keyword>
<dbReference type="EMBL" id="HACA01013427">
    <property type="protein sequence ID" value="CDW30788.1"/>
    <property type="molecule type" value="Transcribed_RNA"/>
</dbReference>
<keyword evidence="1" id="KW-1133">Transmembrane helix</keyword>
<sequence length="76" mass="8791">KRLKIMYVHKQRSCIRQRRRGLLCCSVFFFIIIMIEAGAPVPAMTDDYIQHVVRYTKGGISLSNNNTNDVAIIRIH</sequence>
<proteinExistence type="predicted"/>
<accession>A0A0K2TXS3</accession>
<dbReference type="AlphaFoldDB" id="A0A0K2TXS3"/>
<organism evidence="2">
    <name type="scientific">Lepeophtheirus salmonis</name>
    <name type="common">Salmon louse</name>
    <name type="synonym">Caligus salmonis</name>
    <dbReference type="NCBI Taxonomy" id="72036"/>
    <lineage>
        <taxon>Eukaryota</taxon>
        <taxon>Metazoa</taxon>
        <taxon>Ecdysozoa</taxon>
        <taxon>Arthropoda</taxon>
        <taxon>Crustacea</taxon>
        <taxon>Multicrustacea</taxon>
        <taxon>Hexanauplia</taxon>
        <taxon>Copepoda</taxon>
        <taxon>Siphonostomatoida</taxon>
        <taxon>Caligidae</taxon>
        <taxon>Lepeophtheirus</taxon>
    </lineage>
</organism>
<evidence type="ECO:0000256" key="1">
    <source>
        <dbReference type="SAM" id="Phobius"/>
    </source>
</evidence>
<reference evidence="2" key="1">
    <citation type="submission" date="2014-05" db="EMBL/GenBank/DDBJ databases">
        <authorList>
            <person name="Chronopoulou M."/>
        </authorList>
    </citation>
    <scope>NUCLEOTIDE SEQUENCE</scope>
    <source>
        <tissue evidence="2">Whole organism</tissue>
    </source>
</reference>
<feature type="transmembrane region" description="Helical" evidence="1">
    <location>
        <begin position="21"/>
        <end position="39"/>
    </location>
</feature>
<evidence type="ECO:0000313" key="2">
    <source>
        <dbReference type="EMBL" id="CDW30788.1"/>
    </source>
</evidence>